<dbReference type="Proteomes" id="UP000239663">
    <property type="component" value="Unassembled WGS sequence"/>
</dbReference>
<keyword evidence="1" id="KW-0175">Coiled coil</keyword>
<evidence type="ECO:0000313" key="3">
    <source>
        <dbReference type="Proteomes" id="UP000239663"/>
    </source>
</evidence>
<gene>
    <name evidence="2" type="ORF">CYL18_03435</name>
</gene>
<reference evidence="2 3" key="1">
    <citation type="submission" date="2017-12" db="EMBL/GenBank/DDBJ databases">
        <title>Taxonomic description and draft genome of Pradoshia cofamensis Gen. nov., sp. nov., a thermotolerant bacillale isolated from anterior gut of earthworm Eisenia fetida.</title>
        <authorList>
            <person name="Saha T."/>
            <person name="Chakraborty R."/>
        </authorList>
    </citation>
    <scope>NUCLEOTIDE SEQUENCE [LARGE SCALE GENOMIC DNA]</scope>
    <source>
        <strain evidence="2 3">EAG3</strain>
    </source>
</reference>
<feature type="coiled-coil region" evidence="1">
    <location>
        <begin position="4"/>
        <end position="31"/>
    </location>
</feature>
<evidence type="ECO:0000256" key="1">
    <source>
        <dbReference type="SAM" id="Coils"/>
    </source>
</evidence>
<proteinExistence type="predicted"/>
<organism evidence="2 3">
    <name type="scientific">Pradoshia eiseniae</name>
    <dbReference type="NCBI Taxonomy" id="2064768"/>
    <lineage>
        <taxon>Bacteria</taxon>
        <taxon>Bacillati</taxon>
        <taxon>Bacillota</taxon>
        <taxon>Bacilli</taxon>
        <taxon>Bacillales</taxon>
        <taxon>Bacillaceae</taxon>
        <taxon>Pradoshia</taxon>
    </lineage>
</organism>
<protein>
    <submittedName>
        <fullName evidence="2">Uncharacterized protein</fullName>
    </submittedName>
</protein>
<dbReference type="RefSeq" id="WP_104848041.1">
    <property type="nucleotide sequence ID" value="NZ_PKOZ01000001.1"/>
</dbReference>
<comment type="caution">
    <text evidence="2">The sequence shown here is derived from an EMBL/GenBank/DDBJ whole genome shotgun (WGS) entry which is preliminary data.</text>
</comment>
<name>A0A2S7N4J7_9BACI</name>
<evidence type="ECO:0000313" key="2">
    <source>
        <dbReference type="EMBL" id="PQD96946.1"/>
    </source>
</evidence>
<dbReference type="EMBL" id="PKOZ01000001">
    <property type="protein sequence ID" value="PQD96946.1"/>
    <property type="molecule type" value="Genomic_DNA"/>
</dbReference>
<keyword evidence="3" id="KW-1185">Reference proteome</keyword>
<accession>A0A2S7N4J7</accession>
<sequence>MSSKEKLVSILKELEEEITALEEEMISKTKKEYEDTLSDFHLFIKNRSREMEASIDVVENKLNQHLKYRSKDGGLGSIPGHGGSIKVAYVPDF</sequence>
<dbReference type="OrthoDB" id="9947350at2"/>
<dbReference type="AlphaFoldDB" id="A0A2S7N4J7"/>